<feature type="domain" description="Ig-like" evidence="5">
    <location>
        <begin position="20"/>
        <end position="107"/>
    </location>
</feature>
<dbReference type="PROSITE" id="PS50835">
    <property type="entry name" value="IG_LIKE"/>
    <property type="match status" value="1"/>
</dbReference>
<keyword evidence="1" id="KW-0732">Signal</keyword>
<evidence type="ECO:0000256" key="4">
    <source>
        <dbReference type="ARBA" id="ARBA00023319"/>
    </source>
</evidence>
<dbReference type="CDD" id="cd00099">
    <property type="entry name" value="IgV"/>
    <property type="match status" value="1"/>
</dbReference>
<keyword evidence="2" id="KW-1015">Disulfide bond</keyword>
<organism evidence="6 7">
    <name type="scientific">Sinocyclocheilus anshuiensis</name>
    <dbReference type="NCBI Taxonomy" id="1608454"/>
    <lineage>
        <taxon>Eukaryota</taxon>
        <taxon>Metazoa</taxon>
        <taxon>Chordata</taxon>
        <taxon>Craniata</taxon>
        <taxon>Vertebrata</taxon>
        <taxon>Euteleostomi</taxon>
        <taxon>Actinopterygii</taxon>
        <taxon>Neopterygii</taxon>
        <taxon>Teleostei</taxon>
        <taxon>Ostariophysi</taxon>
        <taxon>Cypriniformes</taxon>
        <taxon>Cyprinidae</taxon>
        <taxon>Cyprininae</taxon>
        <taxon>Sinocyclocheilus</taxon>
    </lineage>
</organism>
<reference evidence="6" key="1">
    <citation type="submission" date="2025-08" db="UniProtKB">
        <authorList>
            <consortium name="Ensembl"/>
        </authorList>
    </citation>
    <scope>IDENTIFICATION</scope>
</reference>
<dbReference type="PANTHER" id="PTHR15297:SF2">
    <property type="entry name" value="IMMUNOGLOBULIN SUPERFAMILY MEMBER 6"/>
    <property type="match status" value="1"/>
</dbReference>
<dbReference type="PANTHER" id="PTHR15297">
    <property type="entry name" value="IMMUNOGLOBULIN SUPERFAMILY MEMBER 6"/>
    <property type="match status" value="1"/>
</dbReference>
<keyword evidence="3" id="KW-0325">Glycoprotein</keyword>
<evidence type="ECO:0000313" key="7">
    <source>
        <dbReference type="Proteomes" id="UP000472260"/>
    </source>
</evidence>
<name>A0A671LXN8_9TELE</name>
<evidence type="ECO:0000259" key="5">
    <source>
        <dbReference type="PROSITE" id="PS50835"/>
    </source>
</evidence>
<reference evidence="6" key="2">
    <citation type="submission" date="2025-09" db="UniProtKB">
        <authorList>
            <consortium name="Ensembl"/>
        </authorList>
    </citation>
    <scope>IDENTIFICATION</scope>
</reference>
<sequence length="213" mass="23713">SMSLLIFHISGFISQLGVRPFFRCLSNVQQPTKLIRKKEQQSVSIPCSVTMSSCPKSLPQISWYVFRKNSHYQLDLKSHSLRYTLEHQGLKISSLSEADSGVYYCAAALLDVAHNGTVLLIIYTYHDVFVSRDGLKCLSSTVVDIASPADCVQPPCPGHHHLHKGTITVQYTPFQSNAMLHFQEKRYKAVIGAVDTKAKVLICTFKVLGEVVA</sequence>
<dbReference type="InterPro" id="IPR013783">
    <property type="entry name" value="Ig-like_fold"/>
</dbReference>
<dbReference type="InterPro" id="IPR036179">
    <property type="entry name" value="Ig-like_dom_sf"/>
</dbReference>
<dbReference type="Gene3D" id="2.60.40.10">
    <property type="entry name" value="Immunoglobulins"/>
    <property type="match status" value="1"/>
</dbReference>
<evidence type="ECO:0000256" key="3">
    <source>
        <dbReference type="ARBA" id="ARBA00023180"/>
    </source>
</evidence>
<dbReference type="Proteomes" id="UP000472260">
    <property type="component" value="Unassembled WGS sequence"/>
</dbReference>
<dbReference type="InterPro" id="IPR041416">
    <property type="entry name" value="IL-1RAcP-like_ig"/>
</dbReference>
<evidence type="ECO:0000313" key="6">
    <source>
        <dbReference type="Ensembl" id="ENSSANP00000025367.1"/>
    </source>
</evidence>
<keyword evidence="4" id="KW-0393">Immunoglobulin domain</keyword>
<dbReference type="SMART" id="SM00409">
    <property type="entry name" value="IG"/>
    <property type="match status" value="1"/>
</dbReference>
<accession>A0A671LXN8</accession>
<dbReference type="InterPro" id="IPR007110">
    <property type="entry name" value="Ig-like_dom"/>
</dbReference>
<evidence type="ECO:0000256" key="2">
    <source>
        <dbReference type="ARBA" id="ARBA00023157"/>
    </source>
</evidence>
<dbReference type="Pfam" id="PF18452">
    <property type="entry name" value="Ig_6"/>
    <property type="match status" value="1"/>
</dbReference>
<proteinExistence type="predicted"/>
<dbReference type="AlphaFoldDB" id="A0A671LXN8"/>
<dbReference type="InterPro" id="IPR039089">
    <property type="entry name" value="IGSF6"/>
</dbReference>
<dbReference type="SUPFAM" id="SSF48726">
    <property type="entry name" value="Immunoglobulin"/>
    <property type="match status" value="1"/>
</dbReference>
<protein>
    <recommendedName>
        <fullName evidence="5">Ig-like domain-containing protein</fullName>
    </recommendedName>
</protein>
<dbReference type="InterPro" id="IPR003599">
    <property type="entry name" value="Ig_sub"/>
</dbReference>
<evidence type="ECO:0000256" key="1">
    <source>
        <dbReference type="ARBA" id="ARBA00022729"/>
    </source>
</evidence>
<dbReference type="Ensembl" id="ENSSANT00000027028.1">
    <property type="protein sequence ID" value="ENSSANP00000025367.1"/>
    <property type="gene ID" value="ENSSANG00000013132.1"/>
</dbReference>
<keyword evidence="7" id="KW-1185">Reference proteome</keyword>